<evidence type="ECO:0000313" key="10">
    <source>
        <dbReference type="EMBL" id="VYT02043.1"/>
    </source>
</evidence>
<dbReference type="InterPro" id="IPR000209">
    <property type="entry name" value="Peptidase_S8/S53_dom"/>
</dbReference>
<keyword evidence="3 6" id="KW-0378">Hydrolase</keyword>
<reference evidence="10" key="1">
    <citation type="submission" date="2019-11" db="EMBL/GenBank/DDBJ databases">
        <authorList>
            <person name="Feng L."/>
        </authorList>
    </citation>
    <scope>NUCLEOTIDE SEQUENCE</scope>
    <source>
        <strain evidence="10">BgluceraseaLFYP119</strain>
    </source>
</reference>
<feature type="domain" description="Peptidase S8/S53" evidence="8">
    <location>
        <begin position="459"/>
        <end position="581"/>
    </location>
</feature>
<dbReference type="InterPro" id="IPR017310">
    <property type="entry name" value="Pept_S8A_subtilisin_clostridia"/>
</dbReference>
<dbReference type="Pfam" id="PF00082">
    <property type="entry name" value="Peptidase_S8"/>
    <property type="match status" value="2"/>
</dbReference>
<dbReference type="PANTHER" id="PTHR43806">
    <property type="entry name" value="PEPTIDASE S8"/>
    <property type="match status" value="1"/>
</dbReference>
<dbReference type="InterPro" id="IPR023827">
    <property type="entry name" value="Peptidase_S8_Asp-AS"/>
</dbReference>
<name>A0A6N2TB84_9FIRM</name>
<evidence type="ECO:0000256" key="7">
    <source>
        <dbReference type="RuleBase" id="RU003355"/>
    </source>
</evidence>
<feature type="active site" description="Charge relay system" evidence="5 6">
    <location>
        <position position="139"/>
    </location>
</feature>
<comment type="similarity">
    <text evidence="1 6 7">Belongs to the peptidase S8 family.</text>
</comment>
<dbReference type="Pfam" id="PF18425">
    <property type="entry name" value="CspB_prodomain"/>
    <property type="match status" value="1"/>
</dbReference>
<protein>
    <submittedName>
        <fullName evidence="10">Serine protease AprX</fullName>
        <ecNumber evidence="10">3.4.21.-</ecNumber>
    </submittedName>
</protein>
<dbReference type="InterPro" id="IPR023828">
    <property type="entry name" value="Peptidase_S8_Ser-AS"/>
</dbReference>
<dbReference type="PROSITE" id="PS00138">
    <property type="entry name" value="SUBTILASE_SER"/>
    <property type="match status" value="1"/>
</dbReference>
<dbReference type="EMBL" id="CACRST010000013">
    <property type="protein sequence ID" value="VYT02043.1"/>
    <property type="molecule type" value="Genomic_DNA"/>
</dbReference>
<proteinExistence type="inferred from homology"/>
<feature type="active site" description="Charge relay system" evidence="5 6">
    <location>
        <position position="212"/>
    </location>
</feature>
<dbReference type="PROSITE" id="PS51892">
    <property type="entry name" value="SUBTILASE"/>
    <property type="match status" value="1"/>
</dbReference>
<dbReference type="RefSeq" id="WP_156353827.1">
    <property type="nucleotide sequence ID" value="NZ_CACRST010000013.1"/>
</dbReference>
<dbReference type="InterPro" id="IPR041365">
    <property type="entry name" value="CspB_prodomain"/>
</dbReference>
<feature type="domain" description="Peptidase S8/S53" evidence="8">
    <location>
        <begin position="130"/>
        <end position="374"/>
    </location>
</feature>
<feature type="active site" description="Charge relay system" evidence="5 6">
    <location>
        <position position="525"/>
    </location>
</feature>
<organism evidence="10">
    <name type="scientific">Blautia glucerasea</name>
    <dbReference type="NCBI Taxonomy" id="536633"/>
    <lineage>
        <taxon>Bacteria</taxon>
        <taxon>Bacillati</taxon>
        <taxon>Bacillota</taxon>
        <taxon>Clostridia</taxon>
        <taxon>Lachnospirales</taxon>
        <taxon>Lachnospiraceae</taxon>
        <taxon>Blautia</taxon>
    </lineage>
</organism>
<dbReference type="PIRSF" id="PIRSF037894">
    <property type="entry name" value="Subtilisin_rel_CspABC"/>
    <property type="match status" value="1"/>
</dbReference>
<evidence type="ECO:0000259" key="9">
    <source>
        <dbReference type="Pfam" id="PF18425"/>
    </source>
</evidence>
<dbReference type="PANTHER" id="PTHR43806:SF11">
    <property type="entry name" value="CEREVISIN-RELATED"/>
    <property type="match status" value="1"/>
</dbReference>
<dbReference type="GO" id="GO:0006508">
    <property type="term" value="P:proteolysis"/>
    <property type="evidence" value="ECO:0007669"/>
    <property type="project" value="UniProtKB-KW"/>
</dbReference>
<feature type="domain" description="Csp protease B prodomain" evidence="9">
    <location>
        <begin position="4"/>
        <end position="91"/>
    </location>
</feature>
<keyword evidence="4 6" id="KW-0720">Serine protease</keyword>
<dbReference type="Gene3D" id="3.40.50.200">
    <property type="entry name" value="Peptidase S8/S53 domain"/>
    <property type="match status" value="1"/>
</dbReference>
<evidence type="ECO:0000256" key="2">
    <source>
        <dbReference type="ARBA" id="ARBA00022670"/>
    </source>
</evidence>
<dbReference type="InterPro" id="IPR050131">
    <property type="entry name" value="Peptidase_S8_subtilisin-like"/>
</dbReference>
<dbReference type="SUPFAM" id="SSF52743">
    <property type="entry name" value="Subtilisin-like"/>
    <property type="match status" value="1"/>
</dbReference>
<dbReference type="PROSITE" id="PS00136">
    <property type="entry name" value="SUBTILASE_ASP"/>
    <property type="match status" value="1"/>
</dbReference>
<evidence type="ECO:0000256" key="4">
    <source>
        <dbReference type="ARBA" id="ARBA00022825"/>
    </source>
</evidence>
<keyword evidence="2 6" id="KW-0645">Protease</keyword>
<dbReference type="AlphaFoldDB" id="A0A6N2TB84"/>
<accession>A0A6N2TB84</accession>
<dbReference type="InterPro" id="IPR036852">
    <property type="entry name" value="Peptidase_S8/S53_dom_sf"/>
</dbReference>
<evidence type="ECO:0000256" key="1">
    <source>
        <dbReference type="ARBA" id="ARBA00011073"/>
    </source>
</evidence>
<dbReference type="Gene3D" id="3.30.70.2980">
    <property type="match status" value="1"/>
</dbReference>
<dbReference type="GO" id="GO:0004252">
    <property type="term" value="F:serine-type endopeptidase activity"/>
    <property type="evidence" value="ECO:0007669"/>
    <property type="project" value="UniProtKB-UniRule"/>
</dbReference>
<dbReference type="PRINTS" id="PR00723">
    <property type="entry name" value="SUBTILISIN"/>
</dbReference>
<sequence>MADQKLDNLLNLALDSTEEERERSLNLNAGNEDGSRMWDVIIKYSGNIEALSGNGIRAVPLLGGYAVLTLPEDRIRETAGNPQVEFMELPKRLYFQVSQGLDASCIRPVQEGYFDAGQNRVPGLETGLSGKGVLIGIVDSGIDWRHPDFRNEDGNSRILRLWDQSGQPGPEQSPPKGYLSGVEYTKEEIDHALALPEREGDLLIRERDPSGHGTSVLGIAAGNGRASGGVNRGVAYESDIIAVKMGIPGTDSFPRTVELMEGVDYLVRQAKILGKPMALNISFGNNYGSHTGDSLLETYLTNVSNIGRTVICVGSGNNGNDSAHTAGKLKNRQKEEISFAVSSRESSLNIQIWKSYADETEITIIAPSGQKFGPLPEQIGTQRYQTGNTDILIYYGKPGPFQVTQEIYMELIPQREFISSGVWRIELFGRNIKDGSYHLWLPGGGVRNPGTGFYYPVAEETLTIPSTAEKVITVGAYDSRLNAPAEFSGRGGGDLTYPKPDLVAPGVEITAPVPGGGYRPVTGTSFAVPFVTGAAALMMEWAIVRDNDPFLWGEKVKAYLRRGAKPLPGFEKYPNPVVGYGALCVRDSLPM</sequence>
<dbReference type="EC" id="3.4.21.-" evidence="10"/>
<dbReference type="InterPro" id="IPR034045">
    <property type="entry name" value="Pep_S8_CspA-like"/>
</dbReference>
<gene>
    <name evidence="10" type="primary">aprX_2</name>
    <name evidence="10" type="ORF">BGLFYP119_01497</name>
</gene>
<dbReference type="InterPro" id="IPR015500">
    <property type="entry name" value="Peptidase_S8_subtilisin-rel"/>
</dbReference>
<dbReference type="Gene3D" id="2.60.120.1290">
    <property type="match status" value="1"/>
</dbReference>
<evidence type="ECO:0000256" key="6">
    <source>
        <dbReference type="PROSITE-ProRule" id="PRU01240"/>
    </source>
</evidence>
<evidence type="ECO:0000256" key="3">
    <source>
        <dbReference type="ARBA" id="ARBA00022801"/>
    </source>
</evidence>
<evidence type="ECO:0000256" key="5">
    <source>
        <dbReference type="PIRSR" id="PIRSR615500-1"/>
    </source>
</evidence>
<evidence type="ECO:0000259" key="8">
    <source>
        <dbReference type="Pfam" id="PF00082"/>
    </source>
</evidence>
<dbReference type="CDD" id="cd07478">
    <property type="entry name" value="Peptidases_S8_CspA-like"/>
    <property type="match status" value="1"/>
</dbReference>